<comment type="caution">
    <text evidence="2">The sequence shown here is derived from an EMBL/GenBank/DDBJ whole genome shotgun (WGS) entry which is preliminary data.</text>
</comment>
<evidence type="ECO:0000313" key="2">
    <source>
        <dbReference type="EMBL" id="MCW3782974.1"/>
    </source>
</evidence>
<reference evidence="2 3" key="1">
    <citation type="submission" date="2022-10" db="EMBL/GenBank/DDBJ databases">
        <title>Defluviimonas sp. CAU 1641 isolated from mud.</title>
        <authorList>
            <person name="Kim W."/>
        </authorList>
    </citation>
    <scope>NUCLEOTIDE SEQUENCE [LARGE SCALE GENOMIC DNA]</scope>
    <source>
        <strain evidence="2 3">CAU 1641</strain>
    </source>
</reference>
<name>A0ABT3J5K2_9RHOB</name>
<dbReference type="RefSeq" id="WP_264772607.1">
    <property type="nucleotide sequence ID" value="NZ_JAPDOG010000014.1"/>
</dbReference>
<feature type="signal peptide" evidence="1">
    <location>
        <begin position="1"/>
        <end position="29"/>
    </location>
</feature>
<dbReference type="EMBL" id="JAPDOG010000014">
    <property type="protein sequence ID" value="MCW3782974.1"/>
    <property type="molecule type" value="Genomic_DNA"/>
</dbReference>
<gene>
    <name evidence="2" type="ORF">OM960_15605</name>
</gene>
<proteinExistence type="predicted"/>
<sequence>MPYPVFVRLSAILAAAAVMSVPLASSVLADADCSGVAGHVPADGDLTAFAVPAAGLDAFMNASPMANGMKFRSELRDRDLWLDVVEFPSDTSGLAGAVSLMAIGRVAADEFDRLILADGEEGVFEIANGDLRAVGCRFLWGQETEEAPFAQIVELFQGLRSYEGHARVTPELSGNLMHDMTVTLETHNGPFVDGWLRSAVK</sequence>
<accession>A0ABT3J5K2</accession>
<keyword evidence="1" id="KW-0732">Signal</keyword>
<dbReference type="Proteomes" id="UP001207582">
    <property type="component" value="Unassembled WGS sequence"/>
</dbReference>
<evidence type="ECO:0000256" key="1">
    <source>
        <dbReference type="SAM" id="SignalP"/>
    </source>
</evidence>
<evidence type="ECO:0000313" key="3">
    <source>
        <dbReference type="Proteomes" id="UP001207582"/>
    </source>
</evidence>
<keyword evidence="3" id="KW-1185">Reference proteome</keyword>
<protein>
    <submittedName>
        <fullName evidence="2">Uncharacterized protein</fullName>
    </submittedName>
</protein>
<organism evidence="2 3">
    <name type="scientific">Defluviimonas salinarum</name>
    <dbReference type="NCBI Taxonomy" id="2992147"/>
    <lineage>
        <taxon>Bacteria</taxon>
        <taxon>Pseudomonadati</taxon>
        <taxon>Pseudomonadota</taxon>
        <taxon>Alphaproteobacteria</taxon>
        <taxon>Rhodobacterales</taxon>
        <taxon>Paracoccaceae</taxon>
        <taxon>Albidovulum</taxon>
    </lineage>
</organism>
<feature type="chain" id="PRO_5047215621" evidence="1">
    <location>
        <begin position="30"/>
        <end position="201"/>
    </location>
</feature>